<comment type="caution">
    <text evidence="2">The sequence shown here is derived from an EMBL/GenBank/DDBJ whole genome shotgun (WGS) entry which is preliminary data.</text>
</comment>
<dbReference type="RefSeq" id="WP_105335131.1">
    <property type="nucleotide sequence ID" value="NZ_PUHZ01000010.1"/>
</dbReference>
<feature type="region of interest" description="Disordered" evidence="1">
    <location>
        <begin position="112"/>
        <end position="166"/>
    </location>
</feature>
<evidence type="ECO:0000313" key="2">
    <source>
        <dbReference type="EMBL" id="PQO46160.1"/>
    </source>
</evidence>
<feature type="compositionally biased region" description="Low complexity" evidence="1">
    <location>
        <begin position="464"/>
        <end position="476"/>
    </location>
</feature>
<evidence type="ECO:0000313" key="3">
    <source>
        <dbReference type="Proteomes" id="UP000237819"/>
    </source>
</evidence>
<accession>A0A2S8GP06</accession>
<sequence>MFPAEALAPNARDAEPSPPPPSEEEDAPAVPQETAAELEEDEELVEAEVVDPYDIPGVRPADLYHFVRQARLVLSNEMGWNERSLARLNFLADQFLIPHTVRSDLFRQLDDRNFEPPVPKSEADNPPAGVLEGEDSPSGDAAPTLAEEEEQEERRRKAERKKRQSPSRLYVHYLKKAFEALPAKRINQRREQKLVLEGTTKLGLSEVLARDLLRETAQNQGYVLASEEQKPEDREKESAREQLLVDFQQRAATIIAGQGGVNSLTRIMIAQVATDLGLSDEERDAALASIQKQSEKNEVDARLQQRASSFREFVRGKLDAINHGIVIASLAQKLVQIGVDMHGIDEELAWLTLRELLQEEDLRLVTVDQARSHIGGLVGDIMREEGFLSIQNRQRLMSEGAQWGLSPGKCQQLIDDKVDTFNHSKSRVQQRVTLSLTALFALVIGGGALLMYLDTPPPRGVPEGGPAAAARSGRSSDPTSDGQISLNVGLLNDEPDEPAWQRQSWWSEKLSLALLDVYQTDTSLQDSLTEICSSDEDRRIRAYRSLVPKLIATSVAHPGEKLQQSIRASLIGLVRDEPSDKAVGVLAAELTSDVSLKDSSIDAIPTSQLLEKAYVSVSAADQTDLPETRRDLFLDKLRQQLGITYSAAVPPLELTMNEVIRDQYRKLSELAASDPNLAAQLHATVSNTARNYLPPEQIVAKDSTLIAVILPEMTDNWEAYRPIIQQLIDSPTPERMLPLLDVFSQSVRDAGIQQELAAMLARRIGRGLDADEPAQSADLVRSELGLNAMVAGEGEMQRMFSQRAAAVSWDVADDIQPDALAGEVSQIGYLSVLGHAASTGELGKRVFEETIEAGPPKAAEKEESAPVRSTSALAALSKCENLIGRLPRAKDPSSRLDNFKVLCTLAGDVEDVDYETANILAEYILVPKPRAEQSRLRSGLRAFQHWTNFKLAMADQMPRARRAADDLQDIVSGVLGETISISSVQAAREELRNELLRHSLESLGGQGHVSDTLSASAANATAELLTDYYLRHARLEGISTEQLAGAELPDAIADRLIALERSRIEGMALSDLESANLQEITRHEIALDYLSNSPIANMAARQRTWLRLLALRHGKEHPQLKSQLAQIVSRLETQDAAATNVFEQLRSGELALVKLWQLTGGAA</sequence>
<name>A0A2S8GP06_9BACT</name>
<dbReference type="EMBL" id="PUHZ01000010">
    <property type="protein sequence ID" value="PQO46160.1"/>
    <property type="molecule type" value="Genomic_DNA"/>
</dbReference>
<organism evidence="2 3">
    <name type="scientific">Blastopirellula marina</name>
    <dbReference type="NCBI Taxonomy" id="124"/>
    <lineage>
        <taxon>Bacteria</taxon>
        <taxon>Pseudomonadati</taxon>
        <taxon>Planctomycetota</taxon>
        <taxon>Planctomycetia</taxon>
        <taxon>Pirellulales</taxon>
        <taxon>Pirellulaceae</taxon>
        <taxon>Blastopirellula</taxon>
    </lineage>
</organism>
<proteinExistence type="predicted"/>
<dbReference type="Proteomes" id="UP000237819">
    <property type="component" value="Unassembled WGS sequence"/>
</dbReference>
<reference evidence="2 3" key="1">
    <citation type="submission" date="2018-02" db="EMBL/GenBank/DDBJ databases">
        <title>Comparative genomes isolates from brazilian mangrove.</title>
        <authorList>
            <person name="Araujo J.E."/>
            <person name="Taketani R.G."/>
            <person name="Silva M.C.P."/>
            <person name="Loureco M.V."/>
            <person name="Andreote F.D."/>
        </authorList>
    </citation>
    <scope>NUCLEOTIDE SEQUENCE [LARGE SCALE GENOMIC DNA]</scope>
    <source>
        <strain evidence="2 3">Nap-Phe MGV</strain>
    </source>
</reference>
<feature type="region of interest" description="Disordered" evidence="1">
    <location>
        <begin position="460"/>
        <end position="484"/>
    </location>
</feature>
<gene>
    <name evidence="2" type="ORF">C5Y93_09220</name>
</gene>
<feature type="region of interest" description="Disordered" evidence="1">
    <location>
        <begin position="1"/>
        <end position="41"/>
    </location>
</feature>
<dbReference type="AlphaFoldDB" id="A0A2S8GP06"/>
<evidence type="ECO:0000256" key="1">
    <source>
        <dbReference type="SAM" id="MobiDB-lite"/>
    </source>
</evidence>
<dbReference type="OrthoDB" id="223771at2"/>
<protein>
    <submittedName>
        <fullName evidence="2">Uncharacterized protein</fullName>
    </submittedName>
</protein>